<name>A0A1D7UYH7_9LEPT</name>
<dbReference type="Proteomes" id="UP000094197">
    <property type="component" value="Chromosome 1"/>
</dbReference>
<sequence length="63" mass="7310">METLGERSDRLIETISFERLRKAVGTRLSFFSTDGSSARTFYNLTYKWKGPKEKPSELRQVPP</sequence>
<proteinExistence type="predicted"/>
<gene>
    <name evidence="1" type="ORF">A0128_12695</name>
</gene>
<reference evidence="1 2" key="1">
    <citation type="submission" date="2016-04" db="EMBL/GenBank/DDBJ databases">
        <title>Complete genome seqeunce of Leptospira alstonii serovar Room22.</title>
        <authorList>
            <person name="Nally J.E."/>
            <person name="Bayles D.O."/>
            <person name="Hurley D."/>
            <person name="Fanning S."/>
            <person name="McMahon B.J."/>
            <person name="Arent Z."/>
        </authorList>
    </citation>
    <scope>NUCLEOTIDE SEQUENCE [LARGE SCALE GENOMIC DNA]</scope>
    <source>
        <strain evidence="1 2">GWTS #1</strain>
    </source>
</reference>
<dbReference type="EMBL" id="CP015217">
    <property type="protein sequence ID" value="AOP34632.1"/>
    <property type="molecule type" value="Genomic_DNA"/>
</dbReference>
<protein>
    <submittedName>
        <fullName evidence="1">Uncharacterized protein</fullName>
    </submittedName>
</protein>
<evidence type="ECO:0000313" key="2">
    <source>
        <dbReference type="Proteomes" id="UP000094197"/>
    </source>
</evidence>
<dbReference type="KEGG" id="laj:A0128_12695"/>
<evidence type="ECO:0000313" key="1">
    <source>
        <dbReference type="EMBL" id="AOP34632.1"/>
    </source>
</evidence>
<keyword evidence="2" id="KW-1185">Reference proteome</keyword>
<dbReference type="AlphaFoldDB" id="A0A1D7UYH7"/>
<organism evidence="1 2">
    <name type="scientific">Leptospira tipperaryensis</name>
    <dbReference type="NCBI Taxonomy" id="2564040"/>
    <lineage>
        <taxon>Bacteria</taxon>
        <taxon>Pseudomonadati</taxon>
        <taxon>Spirochaetota</taxon>
        <taxon>Spirochaetia</taxon>
        <taxon>Leptospirales</taxon>
        <taxon>Leptospiraceae</taxon>
        <taxon>Leptospira</taxon>
    </lineage>
</organism>
<accession>A0A1D7UYH7</accession>